<dbReference type="EMBL" id="JAUEPS010000003">
    <property type="protein sequence ID" value="KAK0467247.1"/>
    <property type="molecule type" value="Genomic_DNA"/>
</dbReference>
<evidence type="ECO:0000313" key="2">
    <source>
        <dbReference type="Proteomes" id="UP001175211"/>
    </source>
</evidence>
<dbReference type="AlphaFoldDB" id="A0AA39TQS3"/>
<proteinExistence type="predicted"/>
<sequence length="73" mass="7925">MFLWSSRHFVQYSLTITATSSSVPPVLLPRNGLFDFHTGMPRQKVICPDCCSLPVVLQCSSSTAIGIATAHTT</sequence>
<protein>
    <submittedName>
        <fullName evidence="1">Uncharacterized protein</fullName>
    </submittedName>
</protein>
<keyword evidence="2" id="KW-1185">Reference proteome</keyword>
<dbReference type="Proteomes" id="UP001175211">
    <property type="component" value="Unassembled WGS sequence"/>
</dbReference>
<evidence type="ECO:0000313" key="1">
    <source>
        <dbReference type="EMBL" id="KAK0467247.1"/>
    </source>
</evidence>
<name>A0AA39TQS3_ARMTA</name>
<dbReference type="RefSeq" id="XP_060337839.1">
    <property type="nucleotide sequence ID" value="XM_060471398.1"/>
</dbReference>
<organism evidence="1 2">
    <name type="scientific">Armillaria tabescens</name>
    <name type="common">Ringless honey mushroom</name>
    <name type="synonym">Agaricus tabescens</name>
    <dbReference type="NCBI Taxonomy" id="1929756"/>
    <lineage>
        <taxon>Eukaryota</taxon>
        <taxon>Fungi</taxon>
        <taxon>Dikarya</taxon>
        <taxon>Basidiomycota</taxon>
        <taxon>Agaricomycotina</taxon>
        <taxon>Agaricomycetes</taxon>
        <taxon>Agaricomycetidae</taxon>
        <taxon>Agaricales</taxon>
        <taxon>Marasmiineae</taxon>
        <taxon>Physalacriaceae</taxon>
        <taxon>Desarmillaria</taxon>
    </lineage>
</organism>
<comment type="caution">
    <text evidence="1">The sequence shown here is derived from an EMBL/GenBank/DDBJ whole genome shotgun (WGS) entry which is preliminary data.</text>
</comment>
<reference evidence="1" key="1">
    <citation type="submission" date="2023-06" db="EMBL/GenBank/DDBJ databases">
        <authorList>
            <consortium name="Lawrence Berkeley National Laboratory"/>
            <person name="Ahrendt S."/>
            <person name="Sahu N."/>
            <person name="Indic B."/>
            <person name="Wong-Bajracharya J."/>
            <person name="Merenyi Z."/>
            <person name="Ke H.-M."/>
            <person name="Monk M."/>
            <person name="Kocsube S."/>
            <person name="Drula E."/>
            <person name="Lipzen A."/>
            <person name="Balint B."/>
            <person name="Henrissat B."/>
            <person name="Andreopoulos B."/>
            <person name="Martin F.M."/>
            <person name="Harder C.B."/>
            <person name="Rigling D."/>
            <person name="Ford K.L."/>
            <person name="Foster G.D."/>
            <person name="Pangilinan J."/>
            <person name="Papanicolaou A."/>
            <person name="Barry K."/>
            <person name="LaButti K."/>
            <person name="Viragh M."/>
            <person name="Koriabine M."/>
            <person name="Yan M."/>
            <person name="Riley R."/>
            <person name="Champramary S."/>
            <person name="Plett K.L."/>
            <person name="Tsai I.J."/>
            <person name="Slot J."/>
            <person name="Sipos G."/>
            <person name="Plett J."/>
            <person name="Nagy L.G."/>
            <person name="Grigoriev I.V."/>
        </authorList>
    </citation>
    <scope>NUCLEOTIDE SEQUENCE</scope>
    <source>
        <strain evidence="1">CCBAS 213</strain>
    </source>
</reference>
<dbReference type="GeneID" id="85354946"/>
<accession>A0AA39TQS3</accession>
<gene>
    <name evidence="1" type="ORF">EV420DRAFT_1507881</name>
</gene>